<organism evidence="1 2">
    <name type="scientific">Parabacteroides acidifaciens</name>
    <dbReference type="NCBI Taxonomy" id="2290935"/>
    <lineage>
        <taxon>Bacteria</taxon>
        <taxon>Pseudomonadati</taxon>
        <taxon>Bacteroidota</taxon>
        <taxon>Bacteroidia</taxon>
        <taxon>Bacteroidales</taxon>
        <taxon>Tannerellaceae</taxon>
        <taxon>Parabacteroides</taxon>
    </lineage>
</organism>
<accession>A0A3D8H9W8</accession>
<name>A0A3D8H9W8_9BACT</name>
<gene>
    <name evidence="1" type="ORF">DWU89_18600</name>
</gene>
<dbReference type="EMBL" id="QREV01000069">
    <property type="protein sequence ID" value="RDU47641.1"/>
    <property type="molecule type" value="Genomic_DNA"/>
</dbReference>
<evidence type="ECO:0000313" key="1">
    <source>
        <dbReference type="EMBL" id="RDU47641.1"/>
    </source>
</evidence>
<dbReference type="Proteomes" id="UP000256321">
    <property type="component" value="Unassembled WGS sequence"/>
</dbReference>
<sequence>MYETGEGGMTPLPFCRYGIVRQRDPKKRRKEIIKLYNNPIFSRFSISPEMLIRFGLTICTGLDFISDNGRNEVPGQFQKAFFLIAECRISRQSGKP</sequence>
<reference evidence="1 2" key="1">
    <citation type="submission" date="2018-07" db="EMBL/GenBank/DDBJ databases">
        <title>Parabacteroides acidifaciens nov. sp., isolated from human feces.</title>
        <authorList>
            <person name="Wang Y.J."/>
        </authorList>
    </citation>
    <scope>NUCLEOTIDE SEQUENCE [LARGE SCALE GENOMIC DNA]</scope>
    <source>
        <strain evidence="1 2">426-9</strain>
    </source>
</reference>
<evidence type="ECO:0000313" key="2">
    <source>
        <dbReference type="Proteomes" id="UP000256321"/>
    </source>
</evidence>
<dbReference type="AlphaFoldDB" id="A0A3D8H9W8"/>
<proteinExistence type="predicted"/>
<comment type="caution">
    <text evidence="1">The sequence shown here is derived from an EMBL/GenBank/DDBJ whole genome shotgun (WGS) entry which is preliminary data.</text>
</comment>
<protein>
    <submittedName>
        <fullName evidence="1">Uncharacterized protein</fullName>
    </submittedName>
</protein>